<dbReference type="EMBL" id="JBHSQN010000011">
    <property type="protein sequence ID" value="MFC6012603.1"/>
    <property type="molecule type" value="Genomic_DNA"/>
</dbReference>
<proteinExistence type="predicted"/>
<gene>
    <name evidence="4" type="ORF">ACFP3H_16215</name>
</gene>
<sequence>MADNEFGYTAWGMDWVRLAEPLSRTRPEPLLPRARSIARNDGVRLEIEGRAVRAHLHRGGQASITHVEVAPLSRAAVTALVHTIPDPTVLTDETHRALLDAGHSPAPTLASTDCSCSARSAHCLHVFAVLYALARRVDENPRLALELQGYFDDHPDSEAPAQEPRWTSMHTLDPDRFFTPAT</sequence>
<keyword evidence="1" id="KW-0479">Metal-binding</keyword>
<name>A0ABW1JVC7_9NOCA</name>
<dbReference type="Proteomes" id="UP001596223">
    <property type="component" value="Unassembled WGS sequence"/>
</dbReference>
<evidence type="ECO:0000259" key="3">
    <source>
        <dbReference type="PROSITE" id="PS50966"/>
    </source>
</evidence>
<evidence type="ECO:0000256" key="2">
    <source>
        <dbReference type="SAM" id="MobiDB-lite"/>
    </source>
</evidence>
<feature type="domain" description="SWIM-type" evidence="3">
    <location>
        <begin position="95"/>
        <end position="134"/>
    </location>
</feature>
<comment type="caution">
    <text evidence="4">The sequence shown here is derived from an EMBL/GenBank/DDBJ whole genome shotgun (WGS) entry which is preliminary data.</text>
</comment>
<reference evidence="5" key="1">
    <citation type="journal article" date="2019" name="Int. J. Syst. Evol. Microbiol.">
        <title>The Global Catalogue of Microorganisms (GCM) 10K type strain sequencing project: providing services to taxonomists for standard genome sequencing and annotation.</title>
        <authorList>
            <consortium name="The Broad Institute Genomics Platform"/>
            <consortium name="The Broad Institute Genome Sequencing Center for Infectious Disease"/>
            <person name="Wu L."/>
            <person name="Ma J."/>
        </authorList>
    </citation>
    <scope>NUCLEOTIDE SEQUENCE [LARGE SCALE GENOMIC DNA]</scope>
    <source>
        <strain evidence="5">CCUG 36956</strain>
    </source>
</reference>
<keyword evidence="1" id="KW-0862">Zinc</keyword>
<evidence type="ECO:0000313" key="4">
    <source>
        <dbReference type="EMBL" id="MFC6012603.1"/>
    </source>
</evidence>
<evidence type="ECO:0000256" key="1">
    <source>
        <dbReference type="PROSITE-ProRule" id="PRU00325"/>
    </source>
</evidence>
<organism evidence="4 5">
    <name type="scientific">Nocardia lasii</name>
    <dbReference type="NCBI Taxonomy" id="1616107"/>
    <lineage>
        <taxon>Bacteria</taxon>
        <taxon>Bacillati</taxon>
        <taxon>Actinomycetota</taxon>
        <taxon>Actinomycetes</taxon>
        <taxon>Mycobacteriales</taxon>
        <taxon>Nocardiaceae</taxon>
        <taxon>Nocardia</taxon>
    </lineage>
</organism>
<dbReference type="RefSeq" id="WP_378606499.1">
    <property type="nucleotide sequence ID" value="NZ_JBHSQN010000011.1"/>
</dbReference>
<evidence type="ECO:0000313" key="5">
    <source>
        <dbReference type="Proteomes" id="UP001596223"/>
    </source>
</evidence>
<keyword evidence="5" id="KW-1185">Reference proteome</keyword>
<keyword evidence="1" id="KW-0863">Zinc-finger</keyword>
<dbReference type="PROSITE" id="PS50966">
    <property type="entry name" value="ZF_SWIM"/>
    <property type="match status" value="1"/>
</dbReference>
<accession>A0ABW1JVC7</accession>
<dbReference type="InterPro" id="IPR007527">
    <property type="entry name" value="Znf_SWIM"/>
</dbReference>
<feature type="region of interest" description="Disordered" evidence="2">
    <location>
        <begin position="153"/>
        <end position="182"/>
    </location>
</feature>
<protein>
    <recommendedName>
        <fullName evidence="3">SWIM-type domain-containing protein</fullName>
    </recommendedName>
</protein>